<gene>
    <name evidence="2" type="ORF">OG727_01375</name>
</gene>
<feature type="transmembrane region" description="Helical" evidence="1">
    <location>
        <begin position="66"/>
        <end position="83"/>
    </location>
</feature>
<sequence>MSGGQRDVAQVELSYRPTVEDFREALGSRAKVSVSARRTRRLMVFAAVCMVGAAVLSLSGDDGVDLPLVVMPPLVLLLLLGQTRMQAKGLHRLAAAKGEQRIVVDESGVTVATEQGATSLTWQAAPRYAETPRLFVLLSGDKNASSITLLPKRGASGAGDTDRLRALLDQRSSRIGAARPTRAGLLAGLAGVSSSDIP</sequence>
<name>A0ABZ1VCM9_9ACTN</name>
<feature type="transmembrane region" description="Helical" evidence="1">
    <location>
        <begin position="42"/>
        <end position="60"/>
    </location>
</feature>
<proteinExistence type="predicted"/>
<reference evidence="2" key="1">
    <citation type="submission" date="2022-10" db="EMBL/GenBank/DDBJ databases">
        <title>The complete genomes of actinobacterial strains from the NBC collection.</title>
        <authorList>
            <person name="Joergensen T.S."/>
            <person name="Alvarez Arevalo M."/>
            <person name="Sterndorff E.B."/>
            <person name="Faurdal D."/>
            <person name="Vuksanovic O."/>
            <person name="Mourched A.-S."/>
            <person name="Charusanti P."/>
            <person name="Shaw S."/>
            <person name="Blin K."/>
            <person name="Weber T."/>
        </authorList>
    </citation>
    <scope>NUCLEOTIDE SEQUENCE</scope>
    <source>
        <strain evidence="2">NBC_01256</strain>
    </source>
</reference>
<dbReference type="EMBL" id="CP108473">
    <property type="protein sequence ID" value="WUS21052.1"/>
    <property type="molecule type" value="Genomic_DNA"/>
</dbReference>
<protein>
    <submittedName>
        <fullName evidence="2">YcxB family protein</fullName>
    </submittedName>
</protein>
<keyword evidence="1" id="KW-0812">Transmembrane</keyword>
<evidence type="ECO:0000256" key="1">
    <source>
        <dbReference type="SAM" id="Phobius"/>
    </source>
</evidence>
<keyword evidence="3" id="KW-1185">Reference proteome</keyword>
<dbReference type="RefSeq" id="WP_329126755.1">
    <property type="nucleotide sequence ID" value="NZ_CP108473.1"/>
</dbReference>
<evidence type="ECO:0000313" key="2">
    <source>
        <dbReference type="EMBL" id="WUS21052.1"/>
    </source>
</evidence>
<keyword evidence="1" id="KW-1133">Transmembrane helix</keyword>
<organism evidence="2 3">
    <name type="scientific">Streptomyces caniferus</name>
    <dbReference type="NCBI Taxonomy" id="285557"/>
    <lineage>
        <taxon>Bacteria</taxon>
        <taxon>Bacillati</taxon>
        <taxon>Actinomycetota</taxon>
        <taxon>Actinomycetes</taxon>
        <taxon>Kitasatosporales</taxon>
        <taxon>Streptomycetaceae</taxon>
        <taxon>Streptomyces</taxon>
    </lineage>
</organism>
<accession>A0ABZ1VCM9</accession>
<evidence type="ECO:0000313" key="3">
    <source>
        <dbReference type="Proteomes" id="UP001432292"/>
    </source>
</evidence>
<dbReference type="Proteomes" id="UP001432292">
    <property type="component" value="Chromosome"/>
</dbReference>
<keyword evidence="1" id="KW-0472">Membrane</keyword>